<evidence type="ECO:0000259" key="1">
    <source>
        <dbReference type="Pfam" id="PF01494"/>
    </source>
</evidence>
<dbReference type="EMBL" id="POUD01000257">
    <property type="protein sequence ID" value="PZG08928.1"/>
    <property type="molecule type" value="Genomic_DNA"/>
</dbReference>
<dbReference type="Gene3D" id="3.50.50.60">
    <property type="entry name" value="FAD/NAD(P)-binding domain"/>
    <property type="match status" value="1"/>
</dbReference>
<proteinExistence type="predicted"/>
<comment type="caution">
    <text evidence="2">The sequence shown here is derived from an EMBL/GenBank/DDBJ whole genome shotgun (WGS) entry which is preliminary data.</text>
</comment>
<dbReference type="GO" id="GO:0071949">
    <property type="term" value="F:FAD binding"/>
    <property type="evidence" value="ECO:0007669"/>
    <property type="project" value="InterPro"/>
</dbReference>
<dbReference type="InterPro" id="IPR036188">
    <property type="entry name" value="FAD/NAD-bd_sf"/>
</dbReference>
<dbReference type="InterPro" id="IPR002938">
    <property type="entry name" value="FAD-bd"/>
</dbReference>
<dbReference type="PANTHER" id="PTHR47469">
    <property type="entry name" value="MONOOXYGENASE-LIKE"/>
    <property type="match status" value="1"/>
</dbReference>
<keyword evidence="3" id="KW-1185">Reference proteome</keyword>
<name>A0A2W2EAD2_9ACTN</name>
<dbReference type="Proteomes" id="UP000249304">
    <property type="component" value="Unassembled WGS sequence"/>
</dbReference>
<feature type="domain" description="FAD-binding" evidence="1">
    <location>
        <begin position="18"/>
        <end position="352"/>
    </location>
</feature>
<keyword evidence="2" id="KW-0503">Monooxygenase</keyword>
<dbReference type="PANTHER" id="PTHR47469:SF2">
    <property type="entry name" value="OS06G0597600 PROTEIN"/>
    <property type="match status" value="1"/>
</dbReference>
<sequence>MGIRDSASPAPGDDQPSIAIVGGSITGPTLALLLHQAGFTNVSVLEASPRPHAQAGGVIGLEHSALATLDAIGIPQREVVPFPSERVVAVHVSDRQEVGRVHTIYPGRNTGWHLLNTALLNRLPDGWLQPNRAVRSLTVTDDGKAQLEFARGQAATADMVVFADGRRSTGRRLLDPSRPLHYAGYVAWRGQLPHGLPELSDFTRYEPHSTQFNCFPILRKDGSIGVDWTFYLNMTGEQFTELLGAAPTQRTYVLPHQIGPEVRAMVLEQARRLLPPAAAAMVEATEEWNAAPIVDIDPPQHMVHPIGAGHAVLLGDALAPVRPHTARGANHGIDQAHGLSIALSQHLHHDADLGAALNGWQHRYLPAVHHALELGPRLGSAMGLGVTPSPELVPA</sequence>
<keyword evidence="2" id="KW-0560">Oxidoreductase</keyword>
<reference evidence="2 3" key="1">
    <citation type="submission" date="2018-01" db="EMBL/GenBank/DDBJ databases">
        <title>Draft genome sequence of Nonomuraea sp. KC333.</title>
        <authorList>
            <person name="Sahin N."/>
            <person name="Saygin H."/>
            <person name="Ay H."/>
        </authorList>
    </citation>
    <scope>NUCLEOTIDE SEQUENCE [LARGE SCALE GENOMIC DNA]</scope>
    <source>
        <strain evidence="2 3">KC333</strain>
    </source>
</reference>
<dbReference type="PRINTS" id="PR00420">
    <property type="entry name" value="RNGMNOXGNASE"/>
</dbReference>
<dbReference type="RefSeq" id="WP_111183893.1">
    <property type="nucleotide sequence ID" value="NZ_POUD01000257.1"/>
</dbReference>
<accession>A0A2W2EAD2</accession>
<organism evidence="2 3">
    <name type="scientific">Nonomuraea aridisoli</name>
    <dbReference type="NCBI Taxonomy" id="2070368"/>
    <lineage>
        <taxon>Bacteria</taxon>
        <taxon>Bacillati</taxon>
        <taxon>Actinomycetota</taxon>
        <taxon>Actinomycetes</taxon>
        <taxon>Streptosporangiales</taxon>
        <taxon>Streptosporangiaceae</taxon>
        <taxon>Nonomuraea</taxon>
    </lineage>
</organism>
<gene>
    <name evidence="2" type="ORF">C1J01_38450</name>
</gene>
<dbReference type="Gene3D" id="3.30.9.30">
    <property type="match status" value="1"/>
</dbReference>
<dbReference type="AlphaFoldDB" id="A0A2W2EAD2"/>
<protein>
    <submittedName>
        <fullName evidence="2">Monooxygenase</fullName>
    </submittedName>
</protein>
<dbReference type="SUPFAM" id="SSF51905">
    <property type="entry name" value="FAD/NAD(P)-binding domain"/>
    <property type="match status" value="1"/>
</dbReference>
<dbReference type="InterPro" id="IPR053212">
    <property type="entry name" value="DHP_3-monooxygenase"/>
</dbReference>
<dbReference type="OrthoDB" id="3356051at2"/>
<dbReference type="GO" id="GO:0004497">
    <property type="term" value="F:monooxygenase activity"/>
    <property type="evidence" value="ECO:0007669"/>
    <property type="project" value="UniProtKB-KW"/>
</dbReference>
<evidence type="ECO:0000313" key="3">
    <source>
        <dbReference type="Proteomes" id="UP000249304"/>
    </source>
</evidence>
<evidence type="ECO:0000313" key="2">
    <source>
        <dbReference type="EMBL" id="PZG08928.1"/>
    </source>
</evidence>
<dbReference type="Pfam" id="PF01494">
    <property type="entry name" value="FAD_binding_3"/>
    <property type="match status" value="1"/>
</dbReference>
<dbReference type="SUPFAM" id="SSF54373">
    <property type="entry name" value="FAD-linked reductases, C-terminal domain"/>
    <property type="match status" value="1"/>
</dbReference>